<dbReference type="Proteomes" id="UP000252586">
    <property type="component" value="Unassembled WGS sequence"/>
</dbReference>
<dbReference type="EMBL" id="QNRE01000002">
    <property type="protein sequence ID" value="RBO94226.1"/>
    <property type="molecule type" value="Genomic_DNA"/>
</dbReference>
<organism evidence="1 2">
    <name type="scientific">Nocardia puris</name>
    <dbReference type="NCBI Taxonomy" id="208602"/>
    <lineage>
        <taxon>Bacteria</taxon>
        <taxon>Bacillati</taxon>
        <taxon>Actinomycetota</taxon>
        <taxon>Actinomycetes</taxon>
        <taxon>Mycobacteriales</taxon>
        <taxon>Nocardiaceae</taxon>
        <taxon>Nocardia</taxon>
    </lineage>
</organism>
<proteinExistence type="predicted"/>
<accession>A0A366DVW1</accession>
<dbReference type="RefSeq" id="WP_067514320.1">
    <property type="nucleotide sequence ID" value="NZ_QNRE01000002.1"/>
</dbReference>
<evidence type="ECO:0008006" key="3">
    <source>
        <dbReference type="Google" id="ProtNLM"/>
    </source>
</evidence>
<keyword evidence="2" id="KW-1185">Reference proteome</keyword>
<dbReference type="AlphaFoldDB" id="A0A366DVW1"/>
<dbReference type="OrthoDB" id="4210699at2"/>
<name>A0A366DVW1_9NOCA</name>
<reference evidence="1 2" key="1">
    <citation type="submission" date="2018-06" db="EMBL/GenBank/DDBJ databases">
        <title>Genomic Encyclopedia of Type Strains, Phase IV (KMG-IV): sequencing the most valuable type-strain genomes for metagenomic binning, comparative biology and taxonomic classification.</title>
        <authorList>
            <person name="Goeker M."/>
        </authorList>
    </citation>
    <scope>NUCLEOTIDE SEQUENCE [LARGE SCALE GENOMIC DNA]</scope>
    <source>
        <strain evidence="1 2">DSM 44599</strain>
    </source>
</reference>
<sequence length="162" mass="18114">MSTESIEPADIPAGRDPALDRLDFLVGTWETAAHFRAGFLGPGAPELTVPGRSTFEWVPGKHFLTERSVSDHPDMPDALNVIGYQGDDVFVMHTYDSRGVTRTYRMKLDSATWIIWRFEPGFSQRWVGAISDGGDRVSGAYEISANGEQWTEDFPLTYRRVG</sequence>
<evidence type="ECO:0000313" key="2">
    <source>
        <dbReference type="Proteomes" id="UP000252586"/>
    </source>
</evidence>
<evidence type="ECO:0000313" key="1">
    <source>
        <dbReference type="EMBL" id="RBO94226.1"/>
    </source>
</evidence>
<protein>
    <recommendedName>
        <fullName evidence="3">DUF1579 domain-containing protein</fullName>
    </recommendedName>
</protein>
<comment type="caution">
    <text evidence="1">The sequence shown here is derived from an EMBL/GenBank/DDBJ whole genome shotgun (WGS) entry which is preliminary data.</text>
</comment>
<gene>
    <name evidence="1" type="ORF">DFR74_102649</name>
</gene>